<feature type="transmembrane region" description="Helical" evidence="1">
    <location>
        <begin position="247"/>
        <end position="270"/>
    </location>
</feature>
<name>A0A5D4K961_9BACI</name>
<dbReference type="InterPro" id="IPR031617">
    <property type="entry name" value="PelG"/>
</dbReference>
<dbReference type="AlphaFoldDB" id="A0A5D4K961"/>
<accession>A0A5D4K961</accession>
<evidence type="ECO:0000256" key="1">
    <source>
        <dbReference type="SAM" id="Phobius"/>
    </source>
</evidence>
<feature type="transmembrane region" description="Helical" evidence="1">
    <location>
        <begin position="200"/>
        <end position="226"/>
    </location>
</feature>
<feature type="transmembrane region" description="Helical" evidence="1">
    <location>
        <begin position="351"/>
        <end position="370"/>
    </location>
</feature>
<feature type="transmembrane region" description="Helical" evidence="1">
    <location>
        <begin position="69"/>
        <end position="87"/>
    </location>
</feature>
<dbReference type="EMBL" id="VTEH01000018">
    <property type="protein sequence ID" value="TYR73409.1"/>
    <property type="molecule type" value="Genomic_DNA"/>
</dbReference>
<evidence type="ECO:0008006" key="4">
    <source>
        <dbReference type="Google" id="ProtNLM"/>
    </source>
</evidence>
<feature type="transmembrane region" description="Helical" evidence="1">
    <location>
        <begin position="437"/>
        <end position="455"/>
    </location>
</feature>
<keyword evidence="1" id="KW-0472">Membrane</keyword>
<dbReference type="Pfam" id="PF16933">
    <property type="entry name" value="PelG"/>
    <property type="match status" value="1"/>
</dbReference>
<organism evidence="2 3">
    <name type="scientific">Rossellomorea vietnamensis</name>
    <dbReference type="NCBI Taxonomy" id="218284"/>
    <lineage>
        <taxon>Bacteria</taxon>
        <taxon>Bacillati</taxon>
        <taxon>Bacillota</taxon>
        <taxon>Bacilli</taxon>
        <taxon>Bacillales</taxon>
        <taxon>Bacillaceae</taxon>
        <taxon>Rossellomorea</taxon>
    </lineage>
</organism>
<evidence type="ECO:0000313" key="3">
    <source>
        <dbReference type="Proteomes" id="UP000323317"/>
    </source>
</evidence>
<feature type="transmembrane region" description="Helical" evidence="1">
    <location>
        <begin position="108"/>
        <end position="132"/>
    </location>
</feature>
<gene>
    <name evidence="2" type="ORF">FZC79_18370</name>
</gene>
<reference evidence="2 3" key="1">
    <citation type="submission" date="2019-08" db="EMBL/GenBank/DDBJ databases">
        <title>Bacillus genomes from the desert of Cuatro Cienegas, Coahuila.</title>
        <authorList>
            <person name="Olmedo-Alvarez G."/>
        </authorList>
    </citation>
    <scope>NUCLEOTIDE SEQUENCE [LARGE SCALE GENOMIC DNA]</scope>
    <source>
        <strain evidence="2 3">CH40_1T</strain>
    </source>
</reference>
<keyword evidence="1" id="KW-1133">Transmembrane helix</keyword>
<protein>
    <recommendedName>
        <fullName evidence="4">Transmembrane protein</fullName>
    </recommendedName>
</protein>
<feature type="transmembrane region" description="Helical" evidence="1">
    <location>
        <begin position="382"/>
        <end position="406"/>
    </location>
</feature>
<feature type="transmembrane region" description="Helical" evidence="1">
    <location>
        <begin position="138"/>
        <end position="160"/>
    </location>
</feature>
<feature type="transmembrane region" description="Helical" evidence="1">
    <location>
        <begin position="30"/>
        <end position="57"/>
    </location>
</feature>
<proteinExistence type="predicted"/>
<comment type="caution">
    <text evidence="2">The sequence shown here is derived from an EMBL/GenBank/DDBJ whole genome shotgun (WGS) entry which is preliminary data.</text>
</comment>
<feature type="transmembrane region" description="Helical" evidence="1">
    <location>
        <begin position="290"/>
        <end position="309"/>
    </location>
</feature>
<sequence length="499" mass="56254">MRKGGRRMAGIGFHLQHLFSKETYSSKLKAYGFASLVTAGPWIIITAAIGLIQAVIGRFPAISSADKELFIFTVSYCFIFSQILFSTQQLTATRFVSDLIYEKKYNEIMPAFLGLTKTTSVLALCVWIPFALISPLPLLYKLVVLGLFLTVNQIWVLLLFLSAAKDYRTIGYGFLGGGAVAVFGTLLACLNQTALSFEAYSLPLILLLGFWVGMAVTLYTLFYTLLKTFPDWNTSGQFAYYSYFGKYPKLLAAGILYNLAIWVCTWIIWFGEGARVVEGSFLIHPYYDMAIFWSYLTILPTMVLFVVSIETRFYLKYKEYFNAVNHGGTLGQIKKAKEKMMTVLGQELQRVFRLQLIFTGVVVFFAGYIFEWLGLDQTFIQMFRITAMGALANGMLLILFLVMLYFDDQQGALNSAAMFFGINLVLTVLFLPGGLDWMGLSFCIGSFASSIYAAFRLTAYLKSLEYHTFCKPSPVKGVAEKRLEKLGRWLDGMDVRESR</sequence>
<dbReference type="Proteomes" id="UP000323317">
    <property type="component" value="Unassembled WGS sequence"/>
</dbReference>
<evidence type="ECO:0000313" key="2">
    <source>
        <dbReference type="EMBL" id="TYR73409.1"/>
    </source>
</evidence>
<keyword evidence="1" id="KW-0812">Transmembrane</keyword>
<feature type="transmembrane region" description="Helical" evidence="1">
    <location>
        <begin position="172"/>
        <end position="194"/>
    </location>
</feature>
<feature type="transmembrane region" description="Helical" evidence="1">
    <location>
        <begin position="413"/>
        <end position="431"/>
    </location>
</feature>